<accession>A0A238KYY3</accession>
<dbReference type="AlphaFoldDB" id="A0A238KYY3"/>
<sequence>MRKTETCEISQGSAGIGPCAAERAGPPRFSFRYAARPGAGAGHRDGHRGPDEPRRRASAGADRSASPRYSRFLHGAVPKFVVFLEEVEHRARSWTRDVALWHPAALRDACVVPAAPAAARPGGSAGPGRTRPPRRDGRDPPPPPEREAYPMPDSLGCQPIHPEQVYRIEREVSRRTAGRCSCTMFPNGRSRHKDGCNRSCRPAA</sequence>
<dbReference type="EMBL" id="FXYF01000012">
    <property type="protein sequence ID" value="SMX47898.1"/>
    <property type="molecule type" value="Genomic_DNA"/>
</dbReference>
<keyword evidence="3" id="KW-1185">Reference proteome</keyword>
<feature type="region of interest" description="Disordered" evidence="1">
    <location>
        <begin position="181"/>
        <end position="204"/>
    </location>
</feature>
<name>A0A238KYY3_9RHOB</name>
<evidence type="ECO:0000256" key="1">
    <source>
        <dbReference type="SAM" id="MobiDB-lite"/>
    </source>
</evidence>
<organism evidence="2 3">
    <name type="scientific">Maliponia aquimaris</name>
    <dbReference type="NCBI Taxonomy" id="1673631"/>
    <lineage>
        <taxon>Bacteria</taxon>
        <taxon>Pseudomonadati</taxon>
        <taxon>Pseudomonadota</taxon>
        <taxon>Alphaproteobacteria</taxon>
        <taxon>Rhodobacterales</taxon>
        <taxon>Paracoccaceae</taxon>
        <taxon>Maliponia</taxon>
    </lineage>
</organism>
<feature type="compositionally biased region" description="Basic and acidic residues" evidence="1">
    <location>
        <begin position="133"/>
        <end position="148"/>
    </location>
</feature>
<protein>
    <submittedName>
        <fullName evidence="2">Uncharacterized protein</fullName>
    </submittedName>
</protein>
<feature type="compositionally biased region" description="Basic and acidic residues" evidence="1">
    <location>
        <begin position="42"/>
        <end position="55"/>
    </location>
</feature>
<feature type="region of interest" description="Disordered" evidence="1">
    <location>
        <begin position="116"/>
        <end position="159"/>
    </location>
</feature>
<feature type="region of interest" description="Disordered" evidence="1">
    <location>
        <begin position="1"/>
        <end position="68"/>
    </location>
</feature>
<gene>
    <name evidence="2" type="ORF">MAA8898_03792</name>
</gene>
<proteinExistence type="predicted"/>
<reference evidence="2 3" key="1">
    <citation type="submission" date="2017-05" db="EMBL/GenBank/DDBJ databases">
        <authorList>
            <person name="Song R."/>
            <person name="Chenine A.L."/>
            <person name="Ruprecht R.M."/>
        </authorList>
    </citation>
    <scope>NUCLEOTIDE SEQUENCE [LARGE SCALE GENOMIC DNA]</scope>
    <source>
        <strain evidence="2 3">CECT 8898</strain>
    </source>
</reference>
<evidence type="ECO:0000313" key="3">
    <source>
        <dbReference type="Proteomes" id="UP000207598"/>
    </source>
</evidence>
<dbReference type="Proteomes" id="UP000207598">
    <property type="component" value="Unassembled WGS sequence"/>
</dbReference>
<evidence type="ECO:0000313" key="2">
    <source>
        <dbReference type="EMBL" id="SMX47898.1"/>
    </source>
</evidence>